<dbReference type="Pfam" id="PF00389">
    <property type="entry name" value="2-Hacid_dh"/>
    <property type="match status" value="1"/>
</dbReference>
<organism evidence="6 7">
    <name type="scientific">Saccharomycopsis crataegensis</name>
    <dbReference type="NCBI Taxonomy" id="43959"/>
    <lineage>
        <taxon>Eukaryota</taxon>
        <taxon>Fungi</taxon>
        <taxon>Dikarya</taxon>
        <taxon>Ascomycota</taxon>
        <taxon>Saccharomycotina</taxon>
        <taxon>Saccharomycetes</taxon>
        <taxon>Saccharomycopsidaceae</taxon>
        <taxon>Saccharomycopsis</taxon>
    </lineage>
</organism>
<evidence type="ECO:0000256" key="2">
    <source>
        <dbReference type="ARBA" id="ARBA00023027"/>
    </source>
</evidence>
<dbReference type="InterPro" id="IPR006140">
    <property type="entry name" value="D-isomer_DH_NAD-bd"/>
</dbReference>
<evidence type="ECO:0000256" key="1">
    <source>
        <dbReference type="ARBA" id="ARBA00023002"/>
    </source>
</evidence>
<protein>
    <submittedName>
        <fullName evidence="6">Hydroxyacid dehydrogenase</fullName>
    </submittedName>
</protein>
<proteinExistence type="inferred from homology"/>
<dbReference type="InterPro" id="IPR050223">
    <property type="entry name" value="D-isomer_2-hydroxyacid_DH"/>
</dbReference>
<comment type="caution">
    <text evidence="6">The sequence shown here is derived from an EMBL/GenBank/DDBJ whole genome shotgun (WGS) entry which is preliminary data.</text>
</comment>
<sequence>MVTRIAKPKVLLTCDIPEHIPEYQEFQKYFDVVHLHNPSRQQLIHAFKNELSDIQAIYSGWDGLSNIKHFDEEMIQNSPESLKIISIGSVGHDNYDSKAMRSLRNIHLTNVPSLDSSDGDVADAALYFTLSTFRHFQTFEKSLKESGTTLAAREDLHATDYDYTNGRGGAEKLSGFAFGHISGGKNVNSPRGKNAAIIGFGAIGRAVGDRLSAIGMNIHYTKRTPLPKSQLPKHYIATHHDSLESILPIADVVVLCVPGTPENRHLINEKTIALLPSQGSRIINVGRGSLIDEAALIRGLQNGKVISAGLDVFENEPFVNAELLKRDDVISTPHCGSSTLEVYEFGAVSAMKQIFEALLLNKAPENLVN</sequence>
<reference evidence="6 7" key="1">
    <citation type="journal article" date="2023" name="Elife">
        <title>Identification of key yeast species and microbe-microbe interactions impacting larval growth of Drosophila in the wild.</title>
        <authorList>
            <person name="Mure A."/>
            <person name="Sugiura Y."/>
            <person name="Maeda R."/>
            <person name="Honda K."/>
            <person name="Sakurai N."/>
            <person name="Takahashi Y."/>
            <person name="Watada M."/>
            <person name="Katoh T."/>
            <person name="Gotoh A."/>
            <person name="Gotoh Y."/>
            <person name="Taniguchi I."/>
            <person name="Nakamura K."/>
            <person name="Hayashi T."/>
            <person name="Katayama T."/>
            <person name="Uemura T."/>
            <person name="Hattori Y."/>
        </authorList>
    </citation>
    <scope>NUCLEOTIDE SEQUENCE [LARGE SCALE GENOMIC DNA]</scope>
    <source>
        <strain evidence="6 7">SC-9</strain>
    </source>
</reference>
<evidence type="ECO:0000259" key="4">
    <source>
        <dbReference type="Pfam" id="PF00389"/>
    </source>
</evidence>
<feature type="domain" description="D-isomer specific 2-hydroxyacid dehydrogenase catalytic" evidence="4">
    <location>
        <begin position="20"/>
        <end position="369"/>
    </location>
</feature>
<evidence type="ECO:0000256" key="3">
    <source>
        <dbReference type="RuleBase" id="RU003719"/>
    </source>
</evidence>
<name>A0AAV5QU55_9ASCO</name>
<keyword evidence="1 3" id="KW-0560">Oxidoreductase</keyword>
<dbReference type="EMBL" id="BTFZ01000013">
    <property type="protein sequence ID" value="GMM38046.1"/>
    <property type="molecule type" value="Genomic_DNA"/>
</dbReference>
<dbReference type="RefSeq" id="XP_064855042.1">
    <property type="nucleotide sequence ID" value="XM_064998970.1"/>
</dbReference>
<dbReference type="Pfam" id="PF02826">
    <property type="entry name" value="2-Hacid_dh_C"/>
    <property type="match status" value="1"/>
</dbReference>
<dbReference type="Proteomes" id="UP001360560">
    <property type="component" value="Unassembled WGS sequence"/>
</dbReference>
<dbReference type="SUPFAM" id="SSF52283">
    <property type="entry name" value="Formate/glycerate dehydrogenase catalytic domain-like"/>
    <property type="match status" value="1"/>
</dbReference>
<dbReference type="PROSITE" id="PS00065">
    <property type="entry name" value="D_2_HYDROXYACID_DH_1"/>
    <property type="match status" value="1"/>
</dbReference>
<dbReference type="InterPro" id="IPR029752">
    <property type="entry name" value="D-isomer_DH_CS1"/>
</dbReference>
<keyword evidence="7" id="KW-1185">Reference proteome</keyword>
<feature type="domain" description="D-isomer specific 2-hydroxyacid dehydrogenase NAD-binding" evidence="5">
    <location>
        <begin position="187"/>
        <end position="336"/>
    </location>
</feature>
<dbReference type="Gene3D" id="3.40.50.720">
    <property type="entry name" value="NAD(P)-binding Rossmann-like Domain"/>
    <property type="match status" value="2"/>
</dbReference>
<evidence type="ECO:0000259" key="5">
    <source>
        <dbReference type="Pfam" id="PF02826"/>
    </source>
</evidence>
<evidence type="ECO:0000313" key="6">
    <source>
        <dbReference type="EMBL" id="GMM38046.1"/>
    </source>
</evidence>
<dbReference type="GO" id="GO:0016618">
    <property type="term" value="F:hydroxypyruvate reductase [NAD(P)H] activity"/>
    <property type="evidence" value="ECO:0007669"/>
    <property type="project" value="TreeGrafter"/>
</dbReference>
<dbReference type="GeneID" id="90076021"/>
<dbReference type="InterPro" id="IPR036291">
    <property type="entry name" value="NAD(P)-bd_dom_sf"/>
</dbReference>
<dbReference type="GO" id="GO:0030267">
    <property type="term" value="F:glyoxylate reductase (NADPH) activity"/>
    <property type="evidence" value="ECO:0007669"/>
    <property type="project" value="TreeGrafter"/>
</dbReference>
<comment type="similarity">
    <text evidence="3">Belongs to the D-isomer specific 2-hydroxyacid dehydrogenase family.</text>
</comment>
<dbReference type="GO" id="GO:0051287">
    <property type="term" value="F:NAD binding"/>
    <property type="evidence" value="ECO:0007669"/>
    <property type="project" value="InterPro"/>
</dbReference>
<dbReference type="InterPro" id="IPR006139">
    <property type="entry name" value="D-isomer_2_OHA_DH_cat_dom"/>
</dbReference>
<dbReference type="AlphaFoldDB" id="A0AAV5QU55"/>
<evidence type="ECO:0000313" key="7">
    <source>
        <dbReference type="Proteomes" id="UP001360560"/>
    </source>
</evidence>
<accession>A0AAV5QU55</accession>
<dbReference type="GO" id="GO:0005829">
    <property type="term" value="C:cytosol"/>
    <property type="evidence" value="ECO:0007669"/>
    <property type="project" value="TreeGrafter"/>
</dbReference>
<keyword evidence="2" id="KW-0520">NAD</keyword>
<dbReference type="PANTHER" id="PTHR10996:SF178">
    <property type="entry name" value="2-HYDROXYACID DEHYDROGENASE YGL185C-RELATED"/>
    <property type="match status" value="1"/>
</dbReference>
<dbReference type="SUPFAM" id="SSF51735">
    <property type="entry name" value="NAD(P)-binding Rossmann-fold domains"/>
    <property type="match status" value="1"/>
</dbReference>
<gene>
    <name evidence="6" type="ORF">DASC09_053710</name>
</gene>
<dbReference type="PANTHER" id="PTHR10996">
    <property type="entry name" value="2-HYDROXYACID DEHYDROGENASE-RELATED"/>
    <property type="match status" value="1"/>
</dbReference>